<proteinExistence type="predicted"/>
<dbReference type="InterPro" id="IPR036397">
    <property type="entry name" value="RNaseH_sf"/>
</dbReference>
<accession>A0A8B6BFK3</accession>
<evidence type="ECO:0000313" key="2">
    <source>
        <dbReference type="Proteomes" id="UP000596742"/>
    </source>
</evidence>
<protein>
    <recommendedName>
        <fullName evidence="3">RNase H type-1 domain-containing protein</fullName>
    </recommendedName>
</protein>
<reference evidence="1" key="1">
    <citation type="submission" date="2018-11" db="EMBL/GenBank/DDBJ databases">
        <authorList>
            <person name="Alioto T."/>
            <person name="Alioto T."/>
        </authorList>
    </citation>
    <scope>NUCLEOTIDE SEQUENCE</scope>
</reference>
<comment type="caution">
    <text evidence="1">The sequence shown here is derived from an EMBL/GenBank/DDBJ whole genome shotgun (WGS) entry which is preliminary data.</text>
</comment>
<evidence type="ECO:0008006" key="3">
    <source>
        <dbReference type="Google" id="ProtNLM"/>
    </source>
</evidence>
<dbReference type="CDD" id="cd09275">
    <property type="entry name" value="RNase_HI_RT_DIRS1"/>
    <property type="match status" value="1"/>
</dbReference>
<sequence>MVLSTNSKNEIFWWIQNVVKENGNPIRHEEDKIYLETDASHLGWGAVCGKSNTQGRWSPQESVLHINILELKAIYFALKSLCKDCHDIHIIIHTDSSTAVSYINNVGGSVTTLLEIVKQVWLWCSDRKIFVTAVHIPGKDNIGPDNLSRIFNDSSEWKLKEAVFKKVCSHFYTPNIDLFASRINKHLDCYVSWFPDPEAFATDAFSFSWNIFEPYIFPPFSLTGKILQKVEGDKVRKALLIVPFWPTQSWFPKLLEMLIDFPVVLPLCNDLLFLPHSKEFHPMNKRKLFLTACLVSGKASSIKGFHERLQESSLILGENRQTNNTIFAGKNGVFGVHQNKLIPLHHLQWR</sequence>
<dbReference type="Proteomes" id="UP000596742">
    <property type="component" value="Unassembled WGS sequence"/>
</dbReference>
<dbReference type="OrthoDB" id="2371919at2759"/>
<name>A0A8B6BFK3_MYTGA</name>
<dbReference type="PANTHER" id="PTHR33050:SF7">
    <property type="entry name" value="RIBONUCLEASE H"/>
    <property type="match status" value="1"/>
</dbReference>
<dbReference type="PANTHER" id="PTHR33050">
    <property type="entry name" value="REVERSE TRANSCRIPTASE DOMAIN-CONTAINING PROTEIN"/>
    <property type="match status" value="1"/>
</dbReference>
<keyword evidence="2" id="KW-1185">Reference proteome</keyword>
<dbReference type="SUPFAM" id="SSF53098">
    <property type="entry name" value="Ribonuclease H-like"/>
    <property type="match status" value="1"/>
</dbReference>
<gene>
    <name evidence="1" type="ORF">MGAL_10B084000</name>
</gene>
<dbReference type="InterPro" id="IPR052055">
    <property type="entry name" value="Hepadnavirus_pol/RT"/>
</dbReference>
<dbReference type="InterPro" id="IPR012337">
    <property type="entry name" value="RNaseH-like_sf"/>
</dbReference>
<dbReference type="Gene3D" id="3.30.420.10">
    <property type="entry name" value="Ribonuclease H-like superfamily/Ribonuclease H"/>
    <property type="match status" value="1"/>
</dbReference>
<dbReference type="AlphaFoldDB" id="A0A8B6BFK3"/>
<evidence type="ECO:0000313" key="1">
    <source>
        <dbReference type="EMBL" id="VDH88857.1"/>
    </source>
</evidence>
<dbReference type="GO" id="GO:0003676">
    <property type="term" value="F:nucleic acid binding"/>
    <property type="evidence" value="ECO:0007669"/>
    <property type="project" value="InterPro"/>
</dbReference>
<dbReference type="EMBL" id="UYJE01000002">
    <property type="protein sequence ID" value="VDH88857.1"/>
    <property type="molecule type" value="Genomic_DNA"/>
</dbReference>
<organism evidence="1 2">
    <name type="scientific">Mytilus galloprovincialis</name>
    <name type="common">Mediterranean mussel</name>
    <dbReference type="NCBI Taxonomy" id="29158"/>
    <lineage>
        <taxon>Eukaryota</taxon>
        <taxon>Metazoa</taxon>
        <taxon>Spiralia</taxon>
        <taxon>Lophotrochozoa</taxon>
        <taxon>Mollusca</taxon>
        <taxon>Bivalvia</taxon>
        <taxon>Autobranchia</taxon>
        <taxon>Pteriomorphia</taxon>
        <taxon>Mytilida</taxon>
        <taxon>Mytiloidea</taxon>
        <taxon>Mytilidae</taxon>
        <taxon>Mytilinae</taxon>
        <taxon>Mytilus</taxon>
    </lineage>
</organism>